<dbReference type="PANTHER" id="PTHR47396:SF1">
    <property type="entry name" value="ATP-DEPENDENT HELICASE IRC3-RELATED"/>
    <property type="match status" value="1"/>
</dbReference>
<organism evidence="4 5">
    <name type="scientific">Rubritalea halochordaticola</name>
    <dbReference type="NCBI Taxonomy" id="714537"/>
    <lineage>
        <taxon>Bacteria</taxon>
        <taxon>Pseudomonadati</taxon>
        <taxon>Verrucomicrobiota</taxon>
        <taxon>Verrucomicrobiia</taxon>
        <taxon>Verrucomicrobiales</taxon>
        <taxon>Rubritaleaceae</taxon>
        <taxon>Rubritalea</taxon>
    </lineage>
</organism>
<evidence type="ECO:0000259" key="3">
    <source>
        <dbReference type="PROSITE" id="PS51194"/>
    </source>
</evidence>
<accession>A0ABP9VA20</accession>
<dbReference type="SUPFAM" id="SSF52540">
    <property type="entry name" value="P-loop containing nucleoside triphosphate hydrolases"/>
    <property type="match status" value="2"/>
</dbReference>
<dbReference type="PANTHER" id="PTHR47396">
    <property type="entry name" value="TYPE I RESTRICTION ENZYME ECOKI R PROTEIN"/>
    <property type="match status" value="1"/>
</dbReference>
<evidence type="ECO:0000259" key="2">
    <source>
        <dbReference type="PROSITE" id="PS51192"/>
    </source>
</evidence>
<dbReference type="Gene3D" id="3.40.50.300">
    <property type="entry name" value="P-loop containing nucleotide triphosphate hydrolases"/>
    <property type="match status" value="2"/>
</dbReference>
<feature type="domain" description="Helicase ATP-binding" evidence="2">
    <location>
        <begin position="435"/>
        <end position="585"/>
    </location>
</feature>
<comment type="caution">
    <text evidence="4">The sequence shown here is derived from an EMBL/GenBank/DDBJ whole genome shotgun (WGS) entry which is preliminary data.</text>
</comment>
<evidence type="ECO:0008006" key="6">
    <source>
        <dbReference type="Google" id="ProtNLM"/>
    </source>
</evidence>
<protein>
    <recommendedName>
        <fullName evidence="6">DEAD/DEAH box helicase</fullName>
    </recommendedName>
</protein>
<proteinExistence type="predicted"/>
<dbReference type="InterPro" id="IPR001650">
    <property type="entry name" value="Helicase_C-like"/>
</dbReference>
<evidence type="ECO:0000313" key="4">
    <source>
        <dbReference type="EMBL" id="GAA5497467.1"/>
    </source>
</evidence>
<dbReference type="CDD" id="cd18785">
    <property type="entry name" value="SF2_C"/>
    <property type="match status" value="1"/>
</dbReference>
<gene>
    <name evidence="4" type="ORF">Rhal01_03663</name>
</gene>
<evidence type="ECO:0000313" key="5">
    <source>
        <dbReference type="Proteomes" id="UP001424741"/>
    </source>
</evidence>
<dbReference type="InterPro" id="IPR050742">
    <property type="entry name" value="Helicase_Restrict-Modif_Enz"/>
</dbReference>
<dbReference type="CDD" id="cd17926">
    <property type="entry name" value="DEXHc_RE"/>
    <property type="match status" value="1"/>
</dbReference>
<feature type="region of interest" description="Disordered" evidence="1">
    <location>
        <begin position="34"/>
        <end position="56"/>
    </location>
</feature>
<dbReference type="PROSITE" id="PS51192">
    <property type="entry name" value="HELICASE_ATP_BIND_1"/>
    <property type="match status" value="1"/>
</dbReference>
<dbReference type="EMBL" id="BAABRL010000015">
    <property type="protein sequence ID" value="GAA5497467.1"/>
    <property type="molecule type" value="Genomic_DNA"/>
</dbReference>
<dbReference type="PROSITE" id="PS51194">
    <property type="entry name" value="HELICASE_CTER"/>
    <property type="match status" value="1"/>
</dbReference>
<dbReference type="RefSeq" id="WP_346189975.1">
    <property type="nucleotide sequence ID" value="NZ_BAABRL010000015.1"/>
</dbReference>
<dbReference type="InterPro" id="IPR027417">
    <property type="entry name" value="P-loop_NTPase"/>
</dbReference>
<evidence type="ECO:0000256" key="1">
    <source>
        <dbReference type="SAM" id="MobiDB-lite"/>
    </source>
</evidence>
<dbReference type="Pfam" id="PF22548">
    <property type="entry name" value="AEP-TOTE"/>
    <property type="match status" value="1"/>
</dbReference>
<dbReference type="InterPro" id="IPR014001">
    <property type="entry name" value="Helicase_ATP-bd"/>
</dbReference>
<feature type="domain" description="Helicase C-terminal" evidence="3">
    <location>
        <begin position="638"/>
        <end position="793"/>
    </location>
</feature>
<dbReference type="Pfam" id="PF04851">
    <property type="entry name" value="ResIII"/>
    <property type="match status" value="1"/>
</dbReference>
<dbReference type="InterPro" id="IPR054347">
    <property type="entry name" value="TOTE_primase"/>
</dbReference>
<keyword evidence="5" id="KW-1185">Reference proteome</keyword>
<dbReference type="CDD" id="cd14686">
    <property type="entry name" value="bZIP"/>
    <property type="match status" value="1"/>
</dbReference>
<dbReference type="InterPro" id="IPR006935">
    <property type="entry name" value="Helicase/UvrB_N"/>
</dbReference>
<name>A0ABP9VA20_9BACT</name>
<dbReference type="SMART" id="SM00487">
    <property type="entry name" value="DEXDc"/>
    <property type="match status" value="1"/>
</dbReference>
<dbReference type="Proteomes" id="UP001424741">
    <property type="component" value="Unassembled WGS sequence"/>
</dbReference>
<sequence length="797" mass="90755">MFEPLKARIRELEAECKRLTKENSDLHRQLNHYQSKTTAQPPHKTSASSIDNHSSSDEKVKFFRQLFRGREDVYSVRWENPQKGTAGYAPVYHRNWGEVVPKEERQYLPVDNHVIHNHLSGKITMGIYAILEDDRCWFLAADFDKKSWQQDCLAFLNSCDALGVSASLERSRSGNGGHVWIFFREPIQSSLARKLGSAILTHAMESRPEMGLDSYDRFFPSQDTLPKGGFGNLIALPLQKIPRQQGGSVFIDRNLTPYEDQWAYLGGVRKMTAFQIEDIVANISGDLLGLRHRFEDGDKIERPWELKPSEHFCSEPLDGILPEEVKAIRANLLFIEKASLPPALINRIIRLAAFHNPEFYQAQAMKFSTSNIPRLVHRAEDFSEHIALPRGCLQDLQTLCKTHEIKLLTVDKRFEGEPLSIKFQGELRSDQTRAVRAVMKYDEGIICAATAFGKTVVAANIIARRNTNTLIIVHRRQLLDQWKARISTFLDIDPKEIGQIGGGKNRPTKKVDIAIIQSLNRKGAVKDIVADYGQVIVDECHHISASSFELVMRKVKARYILGLTATPERKDGHHPILFMQCGPVQFRMSARAQAKLSPFRYLVYPTPTGMRFDEMTTSPSIHDLYQIISCDPRRNQLIAEGALSAIKEGRSPLVLTERTDHLDLLADLIRPHVKHTIILKGGMGVKQRRSIKEQLELIPENEPRIILATGRYAGEGFDDARLDTLFLAMPISWKGTLQQYAGRLHRMHEGKQEVRIYDFVDDNAPMFASMFRKRLKGYSSMGYEIYDPEQEVLGFTR</sequence>
<reference evidence="4 5" key="1">
    <citation type="submission" date="2024-02" db="EMBL/GenBank/DDBJ databases">
        <title>Rubritalea halochordaticola NBRC 107102.</title>
        <authorList>
            <person name="Ichikawa N."/>
            <person name="Katano-Makiyama Y."/>
            <person name="Hidaka K."/>
        </authorList>
    </citation>
    <scope>NUCLEOTIDE SEQUENCE [LARGE SCALE GENOMIC DNA]</scope>
    <source>
        <strain evidence="4 5">NBRC 107102</strain>
    </source>
</reference>
<feature type="compositionally biased region" description="Polar residues" evidence="1">
    <location>
        <begin position="34"/>
        <end position="45"/>
    </location>
</feature>